<proteinExistence type="predicted"/>
<dbReference type="InterPro" id="IPR026349">
    <property type="entry name" value="CHP04255"/>
</dbReference>
<evidence type="ECO:0000313" key="1">
    <source>
        <dbReference type="EMBL" id="PDW01495.1"/>
    </source>
</evidence>
<keyword evidence="2" id="KW-1185">Reference proteome</keyword>
<name>A0A2A6RF44_9CHLR</name>
<organism evidence="1 2">
    <name type="scientific">Candidatus Viridilinea mediisalina</name>
    <dbReference type="NCBI Taxonomy" id="2024553"/>
    <lineage>
        <taxon>Bacteria</taxon>
        <taxon>Bacillati</taxon>
        <taxon>Chloroflexota</taxon>
        <taxon>Chloroflexia</taxon>
        <taxon>Chloroflexales</taxon>
        <taxon>Chloroflexineae</taxon>
        <taxon>Oscillochloridaceae</taxon>
        <taxon>Candidatus Viridilinea</taxon>
    </lineage>
</organism>
<gene>
    <name evidence="1" type="ORF">CJ255_18870</name>
</gene>
<protein>
    <recommendedName>
        <fullName evidence="3">TIGR04255 family protein</fullName>
    </recommendedName>
</protein>
<accession>A0A2A6RF44</accession>
<dbReference type="EMBL" id="NQWI01000135">
    <property type="protein sequence ID" value="PDW01495.1"/>
    <property type="molecule type" value="Genomic_DNA"/>
</dbReference>
<dbReference type="Proteomes" id="UP000220527">
    <property type="component" value="Unassembled WGS sequence"/>
</dbReference>
<dbReference type="AlphaFoldDB" id="A0A2A6RF44"/>
<dbReference type="NCBIfam" id="TIGR04255">
    <property type="entry name" value="sporadTIGR04255"/>
    <property type="match status" value="1"/>
</dbReference>
<comment type="caution">
    <text evidence="1">The sequence shown here is derived from an EMBL/GenBank/DDBJ whole genome shotgun (WGS) entry which is preliminary data.</text>
</comment>
<evidence type="ECO:0000313" key="2">
    <source>
        <dbReference type="Proteomes" id="UP000220527"/>
    </source>
</evidence>
<dbReference type="OrthoDB" id="148859at2"/>
<sequence length="256" mass="29689">MRKVLKNKPLIEAIFEAHWALKDQIGDFKVDSHYTILLGRMFDRVRHNYPFHEQLATANIPIEIAERVVQHRFRAREGGWPLVQFGPGVCTLNDTDSYDWERSFRAGIIDLIRKLFEAYPQPEDLQIENLILRYIDAIIVDFEKEDVFDFLKTKMKVNIDIQKNIFEKTGITNSPEVLDLRFAFHSLTPAGSLQLRFAKGNREGKDALIWETVFSSSGEQAPKDINNIITWADNAHQITSNCFFEIIDGELLRSFE</sequence>
<reference evidence="2" key="1">
    <citation type="submission" date="2017-08" db="EMBL/GenBank/DDBJ databases">
        <authorList>
            <person name="Grouzdev D.S."/>
            <person name="Gaisin V.A."/>
            <person name="Rysina M.S."/>
            <person name="Gorlenko V.M."/>
        </authorList>
    </citation>
    <scope>NUCLEOTIDE SEQUENCE [LARGE SCALE GENOMIC DNA]</scope>
    <source>
        <strain evidence="2">Kir15-3F</strain>
    </source>
</reference>
<dbReference type="RefSeq" id="WP_097645646.1">
    <property type="nucleotide sequence ID" value="NZ_NQWI01000135.1"/>
</dbReference>
<evidence type="ECO:0008006" key="3">
    <source>
        <dbReference type="Google" id="ProtNLM"/>
    </source>
</evidence>